<dbReference type="SUPFAM" id="SSF51445">
    <property type="entry name" value="(Trans)glycosidases"/>
    <property type="match status" value="1"/>
</dbReference>
<dbReference type="InterPro" id="IPR029070">
    <property type="entry name" value="Chitinase_insertion_sf"/>
</dbReference>
<dbReference type="PROSITE" id="PS51910">
    <property type="entry name" value="GH18_2"/>
    <property type="match status" value="1"/>
</dbReference>
<comment type="similarity">
    <text evidence="8">Belongs to the glycosyl hydrolase 18 family.</text>
</comment>
<evidence type="ECO:0000256" key="3">
    <source>
        <dbReference type="ARBA" id="ARBA00023024"/>
    </source>
</evidence>
<dbReference type="EMBL" id="BAABUJ010000004">
    <property type="protein sequence ID" value="GAA5795024.1"/>
    <property type="molecule type" value="Genomic_DNA"/>
</dbReference>
<evidence type="ECO:0000256" key="1">
    <source>
        <dbReference type="ARBA" id="ARBA00000822"/>
    </source>
</evidence>
<sequence length="403" mass="45902">MASLFHIYCFISLFFLLAKALIEETKPIYGSHQLITYVVDWDIPKSIPWEKLDHIAYAFAVPNQQGELTQFDEAQLRKIVRDANRKGKGVSLAVGGWTGSIYFSSLVRTSHNRQKFAQVLVDAVDKYRLNGLNIDWEYPNDPNGISCNRRNPEDTDNFLKLIKLLREMLERKYPSEHKLITAAVSANVFLDQDRKVITNLERGWATYMDAFYIMAYDINGVWSNVTAANAPLYFGETGQLISADSSIRSWIDAGIPSDRIYLGVPFYGYTQNTLAPITRDTGMNVPLDRSIEQIKGDKNDDYSTDPCAGATASFSGEIQWRSIVKEGAASSESGWTSHWDEKTRTPYSYNDNNHQFITYDDPTSLRIKTEYVKEHKLGGMMLWSLEMDDQKDSLLNAMQSVRR</sequence>
<evidence type="ECO:0000313" key="11">
    <source>
        <dbReference type="EMBL" id="GAA5795024.1"/>
    </source>
</evidence>
<evidence type="ECO:0000256" key="9">
    <source>
        <dbReference type="SAM" id="SignalP"/>
    </source>
</evidence>
<organism evidence="11 12">
    <name type="scientific">Helicostylum pulchrum</name>
    <dbReference type="NCBI Taxonomy" id="562976"/>
    <lineage>
        <taxon>Eukaryota</taxon>
        <taxon>Fungi</taxon>
        <taxon>Fungi incertae sedis</taxon>
        <taxon>Mucoromycota</taxon>
        <taxon>Mucoromycotina</taxon>
        <taxon>Mucoromycetes</taxon>
        <taxon>Mucorales</taxon>
        <taxon>Mucorineae</taxon>
        <taxon>Mucoraceae</taxon>
        <taxon>Helicostylum</taxon>
    </lineage>
</organism>
<dbReference type="Gene3D" id="3.10.50.10">
    <property type="match status" value="1"/>
</dbReference>
<evidence type="ECO:0000256" key="8">
    <source>
        <dbReference type="RuleBase" id="RU004453"/>
    </source>
</evidence>
<keyword evidence="6" id="KW-0624">Polysaccharide degradation</keyword>
<evidence type="ECO:0000259" key="10">
    <source>
        <dbReference type="PROSITE" id="PS51910"/>
    </source>
</evidence>
<feature type="signal peptide" evidence="9">
    <location>
        <begin position="1"/>
        <end position="20"/>
    </location>
</feature>
<keyword evidence="9" id="KW-0732">Signal</keyword>
<gene>
    <name evidence="11" type="ORF">HPULCUR_000375</name>
</gene>
<evidence type="ECO:0000256" key="4">
    <source>
        <dbReference type="ARBA" id="ARBA00023277"/>
    </source>
</evidence>
<dbReference type="SUPFAM" id="SSF54556">
    <property type="entry name" value="Chitinase insertion domain"/>
    <property type="match status" value="1"/>
</dbReference>
<comment type="caution">
    <text evidence="11">The sequence shown here is derived from an EMBL/GenBank/DDBJ whole genome shotgun (WGS) entry which is preliminary data.</text>
</comment>
<protein>
    <recommendedName>
        <fullName evidence="10">GH18 domain-containing protein</fullName>
    </recommendedName>
</protein>
<dbReference type="PROSITE" id="PS01095">
    <property type="entry name" value="GH18_1"/>
    <property type="match status" value="1"/>
</dbReference>
<evidence type="ECO:0000313" key="12">
    <source>
        <dbReference type="Proteomes" id="UP001476247"/>
    </source>
</evidence>
<dbReference type="InterPro" id="IPR017853">
    <property type="entry name" value="GH"/>
</dbReference>
<evidence type="ECO:0000256" key="2">
    <source>
        <dbReference type="ARBA" id="ARBA00022801"/>
    </source>
</evidence>
<keyword evidence="5 7" id="KW-0326">Glycosidase</keyword>
<dbReference type="InterPro" id="IPR001223">
    <property type="entry name" value="Glyco_hydro18_cat"/>
</dbReference>
<evidence type="ECO:0000256" key="6">
    <source>
        <dbReference type="ARBA" id="ARBA00023326"/>
    </source>
</evidence>
<comment type="catalytic activity">
    <reaction evidence="1">
        <text>Random endo-hydrolysis of N-acetyl-beta-D-glucosaminide (1-&gt;4)-beta-linkages in chitin and chitodextrins.</text>
        <dbReference type="EC" id="3.2.1.14"/>
    </reaction>
</comment>
<feature type="domain" description="GH18" evidence="10">
    <location>
        <begin position="32"/>
        <end position="403"/>
    </location>
</feature>
<evidence type="ECO:0000256" key="5">
    <source>
        <dbReference type="ARBA" id="ARBA00023295"/>
    </source>
</evidence>
<dbReference type="Gene3D" id="3.20.20.80">
    <property type="entry name" value="Glycosidases"/>
    <property type="match status" value="1"/>
</dbReference>
<feature type="chain" id="PRO_5047440714" description="GH18 domain-containing protein" evidence="9">
    <location>
        <begin position="21"/>
        <end position="403"/>
    </location>
</feature>
<dbReference type="InterPro" id="IPR050314">
    <property type="entry name" value="Glycosyl_Hydrlase_18"/>
</dbReference>
<dbReference type="InterPro" id="IPR011583">
    <property type="entry name" value="Chitinase_II/V-like_cat"/>
</dbReference>
<keyword evidence="2 7" id="KW-0378">Hydrolase</keyword>
<name>A0ABP9XJQ4_9FUNG</name>
<dbReference type="SMART" id="SM00636">
    <property type="entry name" value="Glyco_18"/>
    <property type="match status" value="1"/>
</dbReference>
<keyword evidence="3" id="KW-0146">Chitin degradation</keyword>
<dbReference type="PANTHER" id="PTHR11177">
    <property type="entry name" value="CHITINASE"/>
    <property type="match status" value="1"/>
</dbReference>
<keyword evidence="4" id="KW-0119">Carbohydrate metabolism</keyword>
<keyword evidence="12" id="KW-1185">Reference proteome</keyword>
<reference evidence="11 12" key="1">
    <citation type="submission" date="2024-04" db="EMBL/GenBank/DDBJ databases">
        <title>genome sequences of Mucor flavus KT1a and Helicostylum pulchrum KT1b strains isolation_sourced from the surface of a dry-aged beef.</title>
        <authorList>
            <person name="Toyotome T."/>
            <person name="Hosono M."/>
            <person name="Torimaru M."/>
            <person name="Fukuda K."/>
            <person name="Mikami N."/>
        </authorList>
    </citation>
    <scope>NUCLEOTIDE SEQUENCE [LARGE SCALE GENOMIC DNA]</scope>
    <source>
        <strain evidence="11 12">KT1b</strain>
    </source>
</reference>
<dbReference type="InterPro" id="IPR001579">
    <property type="entry name" value="Glyco_hydro_18_chit_AS"/>
</dbReference>
<evidence type="ECO:0000256" key="7">
    <source>
        <dbReference type="RuleBase" id="RU000489"/>
    </source>
</evidence>
<dbReference type="Pfam" id="PF00704">
    <property type="entry name" value="Glyco_hydro_18"/>
    <property type="match status" value="1"/>
</dbReference>
<proteinExistence type="inferred from homology"/>
<dbReference type="PANTHER" id="PTHR11177:SF392">
    <property type="entry name" value="HAP41P"/>
    <property type="match status" value="1"/>
</dbReference>
<accession>A0ABP9XJQ4</accession>
<dbReference type="Proteomes" id="UP001476247">
    <property type="component" value="Unassembled WGS sequence"/>
</dbReference>